<dbReference type="Proteomes" id="UP001500893">
    <property type="component" value="Unassembled WGS sequence"/>
</dbReference>
<evidence type="ECO:0000313" key="3">
    <source>
        <dbReference type="EMBL" id="GAA3140006.1"/>
    </source>
</evidence>
<name>A0ABP6N8L2_9ACTN</name>
<dbReference type="PANTHER" id="PTHR37477:SF1">
    <property type="entry name" value="COBALT-PRECORRIN-5A HYDROLASE"/>
    <property type="match status" value="1"/>
</dbReference>
<evidence type="ECO:0000313" key="4">
    <source>
        <dbReference type="Proteomes" id="UP001500893"/>
    </source>
</evidence>
<dbReference type="Pfam" id="PF01890">
    <property type="entry name" value="CbiG_C"/>
    <property type="match status" value="1"/>
</dbReference>
<dbReference type="EMBL" id="BAAAVM010000032">
    <property type="protein sequence ID" value="GAA3140006.1"/>
    <property type="molecule type" value="Genomic_DNA"/>
</dbReference>
<dbReference type="InterPro" id="IPR052553">
    <property type="entry name" value="CbiG_hydrolase"/>
</dbReference>
<dbReference type="SUPFAM" id="SSF159664">
    <property type="entry name" value="CobE/GbiG C-terminal domain-like"/>
    <property type="match status" value="1"/>
</dbReference>
<keyword evidence="4" id="KW-1185">Reference proteome</keyword>
<dbReference type="InterPro" id="IPR036518">
    <property type="entry name" value="CobE/GbiG_C_sf"/>
</dbReference>
<dbReference type="PANTHER" id="PTHR37477">
    <property type="entry name" value="COBALT-PRECORRIN-5A HYDROLASE"/>
    <property type="match status" value="1"/>
</dbReference>
<accession>A0ABP6N8L2</accession>
<gene>
    <name evidence="3" type="ORF">GCM10010521_28120</name>
</gene>
<evidence type="ECO:0000256" key="1">
    <source>
        <dbReference type="SAM" id="MobiDB-lite"/>
    </source>
</evidence>
<reference evidence="4" key="1">
    <citation type="journal article" date="2019" name="Int. J. Syst. Evol. Microbiol.">
        <title>The Global Catalogue of Microorganisms (GCM) 10K type strain sequencing project: providing services to taxonomists for standard genome sequencing and annotation.</title>
        <authorList>
            <consortium name="The Broad Institute Genomics Platform"/>
            <consortium name="The Broad Institute Genome Sequencing Center for Infectious Disease"/>
            <person name="Wu L."/>
            <person name="Ma J."/>
        </authorList>
    </citation>
    <scope>NUCLEOTIDE SEQUENCE [LARGE SCALE GENOMIC DNA]</scope>
    <source>
        <strain evidence="4">JCM 11574</strain>
    </source>
</reference>
<dbReference type="InterPro" id="IPR002750">
    <property type="entry name" value="CobE/GbiG_C"/>
</dbReference>
<feature type="region of interest" description="Disordered" evidence="1">
    <location>
        <begin position="1"/>
        <end position="35"/>
    </location>
</feature>
<dbReference type="Gene3D" id="3.30.420.180">
    <property type="entry name" value="CobE/GbiG C-terminal domain"/>
    <property type="match status" value="1"/>
</dbReference>
<feature type="compositionally biased region" description="Low complexity" evidence="1">
    <location>
        <begin position="17"/>
        <end position="26"/>
    </location>
</feature>
<protein>
    <recommendedName>
        <fullName evidence="2">CobE/GbiG C-terminal domain-containing protein</fullName>
    </recommendedName>
</protein>
<proteinExistence type="predicted"/>
<evidence type="ECO:0000259" key="2">
    <source>
        <dbReference type="Pfam" id="PF01890"/>
    </source>
</evidence>
<organism evidence="3 4">
    <name type="scientific">Streptomyces rameus</name>
    <dbReference type="NCBI Taxonomy" id="68261"/>
    <lineage>
        <taxon>Bacteria</taxon>
        <taxon>Bacillati</taxon>
        <taxon>Actinomycetota</taxon>
        <taxon>Actinomycetes</taxon>
        <taxon>Kitasatosporales</taxon>
        <taxon>Streptomycetaceae</taxon>
        <taxon>Streptomyces</taxon>
    </lineage>
</organism>
<sequence length="244" mass="23861">MADALADGMTRAGAGPGADVAAPGNGTPEQRDRCRETGVTAGAVPGVSHPYRAGDVPGCRPSPVGALVVGVGASRGAPAGDVVELVEAALREAGVPVRSVAELATVDTKAAEPGIVAAAERLGVPLVTYSAQQLSAVAVPNPSAAPLASVGTSSVAEAAALLGGGDLLVPKRKSGRVTCAVVRRPGTRPARAVTGGDDAVTAEDDAVTGGDDAVTAEDDLVKAHTAATVTGTTITRGHSHSHGH</sequence>
<feature type="domain" description="CobE/GbiG C-terminal" evidence="2">
    <location>
        <begin position="67"/>
        <end position="181"/>
    </location>
</feature>
<comment type="caution">
    <text evidence="3">The sequence shown here is derived from an EMBL/GenBank/DDBJ whole genome shotgun (WGS) entry which is preliminary data.</text>
</comment>